<dbReference type="Pfam" id="PF11652">
    <property type="entry name" value="FAM167"/>
    <property type="match status" value="1"/>
</dbReference>
<evidence type="ECO:0000313" key="3">
    <source>
        <dbReference type="Proteomes" id="UP000597762"/>
    </source>
</evidence>
<evidence type="ECO:0000313" key="2">
    <source>
        <dbReference type="EMBL" id="CAE1285324.1"/>
    </source>
</evidence>
<dbReference type="PANTHER" id="PTHR32289">
    <property type="entry name" value="PROTEIN FAM167A"/>
    <property type="match status" value="1"/>
</dbReference>
<dbReference type="InterPro" id="IPR051771">
    <property type="entry name" value="FAM167_domain"/>
</dbReference>
<dbReference type="Proteomes" id="UP000597762">
    <property type="component" value="Unassembled WGS sequence"/>
</dbReference>
<protein>
    <recommendedName>
        <fullName evidence="4">Protein FAM167A</fullName>
    </recommendedName>
</protein>
<keyword evidence="3" id="KW-1185">Reference proteome</keyword>
<name>A0A812D2C5_ACAPH</name>
<organism evidence="2 3">
    <name type="scientific">Acanthosepion pharaonis</name>
    <name type="common">Pharaoh cuttlefish</name>
    <name type="synonym">Sepia pharaonis</name>
    <dbReference type="NCBI Taxonomy" id="158019"/>
    <lineage>
        <taxon>Eukaryota</taxon>
        <taxon>Metazoa</taxon>
        <taxon>Spiralia</taxon>
        <taxon>Lophotrochozoa</taxon>
        <taxon>Mollusca</taxon>
        <taxon>Cephalopoda</taxon>
        <taxon>Coleoidea</taxon>
        <taxon>Decapodiformes</taxon>
        <taxon>Sepiida</taxon>
        <taxon>Sepiina</taxon>
        <taxon>Sepiidae</taxon>
        <taxon>Acanthosepion</taxon>
    </lineage>
</organism>
<dbReference type="AlphaFoldDB" id="A0A812D2C5"/>
<reference evidence="2" key="1">
    <citation type="submission" date="2021-01" db="EMBL/GenBank/DDBJ databases">
        <authorList>
            <person name="Li R."/>
            <person name="Bekaert M."/>
        </authorList>
    </citation>
    <scope>NUCLEOTIDE SEQUENCE</scope>
    <source>
        <strain evidence="2">Farmed</strain>
    </source>
</reference>
<dbReference type="OrthoDB" id="5965452at2759"/>
<dbReference type="InterPro" id="IPR024280">
    <property type="entry name" value="FAM167"/>
</dbReference>
<dbReference type="PANTHER" id="PTHR32289:SF1">
    <property type="entry name" value="PROTEIN FAM167A-LIKE"/>
    <property type="match status" value="1"/>
</dbReference>
<accession>A0A812D2C5</accession>
<proteinExistence type="inferred from homology"/>
<evidence type="ECO:0008006" key="4">
    <source>
        <dbReference type="Google" id="ProtNLM"/>
    </source>
</evidence>
<comment type="similarity">
    <text evidence="1">Belongs to the FAM167 (SEC) family.</text>
</comment>
<dbReference type="EMBL" id="CAHIKZ030002335">
    <property type="protein sequence ID" value="CAE1285324.1"/>
    <property type="molecule type" value="Genomic_DNA"/>
</dbReference>
<gene>
    <name evidence="2" type="ORF">SPHA_45372</name>
</gene>
<comment type="caution">
    <text evidence="2">The sequence shown here is derived from an EMBL/GenBank/DDBJ whole genome shotgun (WGS) entry which is preliminary data.</text>
</comment>
<evidence type="ECO:0000256" key="1">
    <source>
        <dbReference type="ARBA" id="ARBA00005489"/>
    </source>
</evidence>
<sequence>MFQILAADPMITNWSRWSVADQSDLREACADNEVKDYHENDDHNLNTDRTATTNVLLNSSTAYNIADLCEDNQNVPSTNTEFLSSLRSPRIRNPRKISLGVISEVFSVEHVSENTDSGVCSGMAQLKATTARLKLVTRRPSYVAWQAQIQERSKNLTSQESLNNDILTEERKNCITNALQWITKELTDMRHQDQDLARQLLSIRQEIQRIKLNMSCEYHEDMLTDVQLEMEELEELSEICDQLPPVINDNPLRHLGVTRMNISARRFSTC</sequence>